<evidence type="ECO:0000256" key="1">
    <source>
        <dbReference type="ARBA" id="ARBA00004141"/>
    </source>
</evidence>
<dbReference type="Proteomes" id="UP000019373">
    <property type="component" value="Unassembled WGS sequence"/>
</dbReference>
<feature type="transmembrane region" description="Helical" evidence="5">
    <location>
        <begin position="390"/>
        <end position="412"/>
    </location>
</feature>
<dbReference type="Pfam" id="PF07690">
    <property type="entry name" value="MFS_1"/>
    <property type="match status" value="1"/>
</dbReference>
<feature type="transmembrane region" description="Helical" evidence="5">
    <location>
        <begin position="34"/>
        <end position="62"/>
    </location>
</feature>
<dbReference type="EMBL" id="KE721504">
    <property type="protein sequence ID" value="ERF68655.1"/>
    <property type="molecule type" value="Genomic_DNA"/>
</dbReference>
<feature type="domain" description="Major facilitator superfamily (MFS) profile" evidence="6">
    <location>
        <begin position="37"/>
        <end position="526"/>
    </location>
</feature>
<dbReference type="GO" id="GO:0005886">
    <property type="term" value="C:plasma membrane"/>
    <property type="evidence" value="ECO:0007669"/>
    <property type="project" value="TreeGrafter"/>
</dbReference>
<feature type="transmembrane region" description="Helical" evidence="5">
    <location>
        <begin position="101"/>
        <end position="121"/>
    </location>
</feature>
<dbReference type="GeneID" id="19244213"/>
<feature type="transmembrane region" description="Helical" evidence="5">
    <location>
        <begin position="363"/>
        <end position="384"/>
    </location>
</feature>
<evidence type="ECO:0000256" key="3">
    <source>
        <dbReference type="ARBA" id="ARBA00022989"/>
    </source>
</evidence>
<evidence type="ECO:0000256" key="5">
    <source>
        <dbReference type="SAM" id="Phobius"/>
    </source>
</evidence>
<keyword evidence="3 5" id="KW-1133">Transmembrane helix</keyword>
<sequence>MDRRMHEKREAQKIEQMEMEVQTAAASFKPGYRFYMAFSSLALLAMMASLDGTSVSVALPIMAVDLNGTAIESFWTGTSFLLTSTVFLLPLGAISHIFGRLPTLTFAILCFTIGIIISSVAQNSIVMLVGRTMQGVGGGGIVLLNDIIITDLVPMRLRGLYSGIIGGIWALGSVTGPVIGGALAYKASWRWIFWINLPFAALALVMVPLFVRLKLVPGTTVQKLKRVDWFGNAIFITALTTFLIPVTWGGVQYPWTSWHTLVPLVLGSAGLAGFFLYEKYVAKEPTMRLSVLGSYNMAYSLFANFITALIVYSLLYFLPLYYEGVKGYDPIITGVALFPATFTIAPVSIIAGIIIAKTGDFRVLTWAGWLAATLGGGITCLLNVKTTTVQWIFLTLPAGVGLGLLYTSLTFVNQAASSDSDMAFAVTIFVFFRCLGQCVGVAIGGTIFQNQMKQRLMAVPALAADALAYSRDASRLVQQIKGLPEGDNKAALVRAYADSLRIVWAVMCALSGVAALGSVYVRKMSLDRAHRTEQGLVGQEAKEGVDNVEIYGVDMEGRKVRLTD</sequence>
<feature type="transmembrane region" description="Helical" evidence="5">
    <location>
        <begin position="133"/>
        <end position="153"/>
    </location>
</feature>
<dbReference type="InterPro" id="IPR011701">
    <property type="entry name" value="MFS"/>
</dbReference>
<feature type="transmembrane region" description="Helical" evidence="5">
    <location>
        <begin position="74"/>
        <end position="94"/>
    </location>
</feature>
<dbReference type="RefSeq" id="XP_007805699.1">
    <property type="nucleotide sequence ID" value="XM_007807508.1"/>
</dbReference>
<dbReference type="eggNOG" id="KOG0254">
    <property type="taxonomic scope" value="Eukaryota"/>
</dbReference>
<dbReference type="SUPFAM" id="SSF103473">
    <property type="entry name" value="MFS general substrate transporter"/>
    <property type="match status" value="1"/>
</dbReference>
<feature type="transmembrane region" description="Helical" evidence="5">
    <location>
        <begin position="232"/>
        <end position="251"/>
    </location>
</feature>
<feature type="transmembrane region" description="Helical" evidence="5">
    <location>
        <begin position="502"/>
        <end position="521"/>
    </location>
</feature>
<organism evidence="7 8">
    <name type="scientific">Endocarpon pusillum (strain Z07020 / HMAS-L-300199)</name>
    <name type="common">Lichen-forming fungus</name>
    <dbReference type="NCBI Taxonomy" id="1263415"/>
    <lineage>
        <taxon>Eukaryota</taxon>
        <taxon>Fungi</taxon>
        <taxon>Dikarya</taxon>
        <taxon>Ascomycota</taxon>
        <taxon>Pezizomycotina</taxon>
        <taxon>Eurotiomycetes</taxon>
        <taxon>Chaetothyriomycetidae</taxon>
        <taxon>Verrucariales</taxon>
        <taxon>Verrucariaceae</taxon>
        <taxon>Endocarpon</taxon>
    </lineage>
</organism>
<evidence type="ECO:0000259" key="6">
    <source>
        <dbReference type="PROSITE" id="PS50850"/>
    </source>
</evidence>
<dbReference type="OrthoDB" id="2351791at2759"/>
<dbReference type="PRINTS" id="PR01036">
    <property type="entry name" value="TCRTETB"/>
</dbReference>
<name>U1HF26_ENDPU</name>
<proteinExistence type="predicted"/>
<keyword evidence="8" id="KW-1185">Reference proteome</keyword>
<keyword evidence="4 5" id="KW-0472">Membrane</keyword>
<dbReference type="HOGENOM" id="CLU_000960_22_0_1"/>
<dbReference type="InterPro" id="IPR036259">
    <property type="entry name" value="MFS_trans_sf"/>
</dbReference>
<dbReference type="AlphaFoldDB" id="U1HF26"/>
<feature type="transmembrane region" description="Helical" evidence="5">
    <location>
        <begin position="424"/>
        <end position="448"/>
    </location>
</feature>
<reference evidence="8" key="1">
    <citation type="journal article" date="2014" name="BMC Genomics">
        <title>Genome characteristics reveal the impact of lichenization on lichen-forming fungus Endocarpon pusillum Hedwig (Verrucariales, Ascomycota).</title>
        <authorList>
            <person name="Wang Y.-Y."/>
            <person name="Liu B."/>
            <person name="Zhang X.-Y."/>
            <person name="Zhou Q.-M."/>
            <person name="Zhang T."/>
            <person name="Li H."/>
            <person name="Yu Y.-F."/>
            <person name="Zhang X.-L."/>
            <person name="Hao X.-Y."/>
            <person name="Wang M."/>
            <person name="Wang L."/>
            <person name="Wei J.-C."/>
        </authorList>
    </citation>
    <scope>NUCLEOTIDE SEQUENCE [LARGE SCALE GENOMIC DNA]</scope>
    <source>
        <strain evidence="8">Z07020 / HMAS-L-300199</strain>
    </source>
</reference>
<comment type="subcellular location">
    <subcellularLocation>
        <location evidence="1">Membrane</location>
        <topology evidence="1">Multi-pass membrane protein</topology>
    </subcellularLocation>
</comment>
<feature type="transmembrane region" description="Helical" evidence="5">
    <location>
        <begin position="191"/>
        <end position="211"/>
    </location>
</feature>
<evidence type="ECO:0000256" key="2">
    <source>
        <dbReference type="ARBA" id="ARBA00022692"/>
    </source>
</evidence>
<dbReference type="GO" id="GO:0022857">
    <property type="term" value="F:transmembrane transporter activity"/>
    <property type="evidence" value="ECO:0007669"/>
    <property type="project" value="InterPro"/>
</dbReference>
<feature type="transmembrane region" description="Helical" evidence="5">
    <location>
        <begin position="257"/>
        <end position="277"/>
    </location>
</feature>
<dbReference type="PANTHER" id="PTHR23501">
    <property type="entry name" value="MAJOR FACILITATOR SUPERFAMILY"/>
    <property type="match status" value="1"/>
</dbReference>
<dbReference type="InterPro" id="IPR020846">
    <property type="entry name" value="MFS_dom"/>
</dbReference>
<protein>
    <recommendedName>
        <fullName evidence="6">Major facilitator superfamily (MFS) profile domain-containing protein</fullName>
    </recommendedName>
</protein>
<dbReference type="OMA" id="NVWWRLA"/>
<evidence type="ECO:0000313" key="8">
    <source>
        <dbReference type="Proteomes" id="UP000019373"/>
    </source>
</evidence>
<accession>U1HF26</accession>
<dbReference type="Gene3D" id="1.20.1720.10">
    <property type="entry name" value="Multidrug resistance protein D"/>
    <property type="match status" value="1"/>
</dbReference>
<dbReference type="Gene3D" id="1.20.1250.20">
    <property type="entry name" value="MFS general substrate transporter like domains"/>
    <property type="match status" value="1"/>
</dbReference>
<evidence type="ECO:0000313" key="7">
    <source>
        <dbReference type="EMBL" id="ERF68655.1"/>
    </source>
</evidence>
<feature type="transmembrane region" description="Helical" evidence="5">
    <location>
        <begin position="160"/>
        <end position="185"/>
    </location>
</feature>
<feature type="transmembrane region" description="Helical" evidence="5">
    <location>
        <begin position="298"/>
        <end position="319"/>
    </location>
</feature>
<dbReference type="PROSITE" id="PS50850">
    <property type="entry name" value="MFS"/>
    <property type="match status" value="1"/>
</dbReference>
<dbReference type="PANTHER" id="PTHR23501:SF59">
    <property type="entry name" value="MAJOR FACILITATOR SUPERFAMILY (MFS) PROFILE DOMAIN-CONTAINING PROTEIN-RELATED"/>
    <property type="match status" value="1"/>
</dbReference>
<evidence type="ECO:0000256" key="4">
    <source>
        <dbReference type="ARBA" id="ARBA00023136"/>
    </source>
</evidence>
<feature type="transmembrane region" description="Helical" evidence="5">
    <location>
        <begin position="331"/>
        <end position="356"/>
    </location>
</feature>
<keyword evidence="2 5" id="KW-0812">Transmembrane</keyword>
<gene>
    <name evidence="7" type="ORF">EPUS_09393</name>
</gene>